<dbReference type="SMART" id="SM00823">
    <property type="entry name" value="PKS_PP"/>
    <property type="match status" value="1"/>
</dbReference>
<evidence type="ECO:0000259" key="7">
    <source>
        <dbReference type="PROSITE" id="PS50075"/>
    </source>
</evidence>
<evidence type="ECO:0000256" key="1">
    <source>
        <dbReference type="ARBA" id="ARBA00022450"/>
    </source>
</evidence>
<evidence type="ECO:0000256" key="4">
    <source>
        <dbReference type="ARBA" id="ARBA00023194"/>
    </source>
</evidence>
<dbReference type="RefSeq" id="WP_359042282.1">
    <property type="nucleotide sequence ID" value="NZ_JBEZVI010000050.1"/>
</dbReference>
<name>A0ABV2Z8U6_9ACTN</name>
<keyword evidence="4" id="KW-0045">Antibiotic biosynthesis</keyword>
<dbReference type="InterPro" id="IPR020806">
    <property type="entry name" value="PKS_PP-bd"/>
</dbReference>
<keyword evidence="5" id="KW-0511">Multifunctional enzyme</keyword>
<dbReference type="InterPro" id="IPR001227">
    <property type="entry name" value="Ac_transferase_dom_sf"/>
</dbReference>
<keyword evidence="9" id="KW-1185">Reference proteome</keyword>
<evidence type="ECO:0000256" key="3">
    <source>
        <dbReference type="ARBA" id="ARBA00022679"/>
    </source>
</evidence>
<keyword evidence="3" id="KW-0808">Transferase</keyword>
<organism evidence="8 9">
    <name type="scientific">Streptomyces catenulae</name>
    <dbReference type="NCBI Taxonomy" id="66875"/>
    <lineage>
        <taxon>Bacteria</taxon>
        <taxon>Bacillati</taxon>
        <taxon>Actinomycetota</taxon>
        <taxon>Actinomycetes</taxon>
        <taxon>Kitasatosporales</taxon>
        <taxon>Streptomycetaceae</taxon>
        <taxon>Streptomyces</taxon>
    </lineage>
</organism>
<dbReference type="PROSITE" id="PS00012">
    <property type="entry name" value="PHOSPHOPANTETHEINE"/>
    <property type="match status" value="1"/>
</dbReference>
<keyword evidence="1" id="KW-0596">Phosphopantetheine</keyword>
<dbReference type="InterPro" id="IPR050091">
    <property type="entry name" value="PKS_NRPS_Biosynth_Enz"/>
</dbReference>
<dbReference type="SUPFAM" id="SSF47336">
    <property type="entry name" value="ACP-like"/>
    <property type="match status" value="1"/>
</dbReference>
<proteinExistence type="predicted"/>
<evidence type="ECO:0000256" key="5">
    <source>
        <dbReference type="ARBA" id="ARBA00023268"/>
    </source>
</evidence>
<dbReference type="PROSITE" id="PS50075">
    <property type="entry name" value="CARRIER"/>
    <property type="match status" value="1"/>
</dbReference>
<feature type="region of interest" description="Disordered" evidence="6">
    <location>
        <begin position="251"/>
        <end position="284"/>
    </location>
</feature>
<sequence length="302" mass="31812">PVIPVVSTVTGNSAAGEDLRSADYWVRQVRQTVRYADALTTLEAEGVTTLLEVGPGGVLAALAPQAVRDPDALVAVAAHRGGRPEPETLVEAVGTLFARGVPVDWEAFFAGSGARRVPLPTYAFQRSRYWLDAQPPQDAAGTRPITPPPAPDARDEGGDEPAPLADRLADLTPAQQEQYLLRTVTTLVAAVLKHPDTAAVAPDRPFRELGFDSLTGVELRNRLGAETGLRLSATVVFDHPTPAALAAHVRAQATAGPPEPEPAGRRVAPPEERPETVAGPSAAKSADELFAFIDTQLGRAAD</sequence>
<dbReference type="Gene3D" id="3.40.366.10">
    <property type="entry name" value="Malonyl-Coenzyme A Acyl Carrier Protein, domain 2"/>
    <property type="match status" value="1"/>
</dbReference>
<dbReference type="EMBL" id="JBEZVI010000050">
    <property type="protein sequence ID" value="MEU3714422.1"/>
    <property type="molecule type" value="Genomic_DNA"/>
</dbReference>
<feature type="region of interest" description="Disordered" evidence="6">
    <location>
        <begin position="134"/>
        <end position="165"/>
    </location>
</feature>
<feature type="compositionally biased region" description="Basic and acidic residues" evidence="6">
    <location>
        <begin position="262"/>
        <end position="275"/>
    </location>
</feature>
<evidence type="ECO:0000313" key="9">
    <source>
        <dbReference type="Proteomes" id="UP001550853"/>
    </source>
</evidence>
<dbReference type="Proteomes" id="UP001550853">
    <property type="component" value="Unassembled WGS sequence"/>
</dbReference>
<dbReference type="Gene3D" id="3.30.70.3290">
    <property type="match status" value="1"/>
</dbReference>
<gene>
    <name evidence="8" type="ORF">AB0E61_30530</name>
</gene>
<dbReference type="Gene3D" id="1.10.1200.10">
    <property type="entry name" value="ACP-like"/>
    <property type="match status" value="1"/>
</dbReference>
<accession>A0ABV2Z8U6</accession>
<dbReference type="InterPro" id="IPR036736">
    <property type="entry name" value="ACP-like_sf"/>
</dbReference>
<dbReference type="InterPro" id="IPR009081">
    <property type="entry name" value="PP-bd_ACP"/>
</dbReference>
<dbReference type="SUPFAM" id="SSF52151">
    <property type="entry name" value="FabD/lysophospholipase-like"/>
    <property type="match status" value="1"/>
</dbReference>
<feature type="domain" description="Carrier" evidence="7">
    <location>
        <begin position="178"/>
        <end position="253"/>
    </location>
</feature>
<dbReference type="PANTHER" id="PTHR43775">
    <property type="entry name" value="FATTY ACID SYNTHASE"/>
    <property type="match status" value="1"/>
</dbReference>
<reference evidence="8 9" key="1">
    <citation type="submission" date="2024-06" db="EMBL/GenBank/DDBJ databases">
        <title>The Natural Products Discovery Center: Release of the First 8490 Sequenced Strains for Exploring Actinobacteria Biosynthetic Diversity.</title>
        <authorList>
            <person name="Kalkreuter E."/>
            <person name="Kautsar S.A."/>
            <person name="Yang D."/>
            <person name="Bader C.D."/>
            <person name="Teijaro C.N."/>
            <person name="Fluegel L."/>
            <person name="Davis C.M."/>
            <person name="Simpson J.R."/>
            <person name="Lauterbach L."/>
            <person name="Steele A.D."/>
            <person name="Gui C."/>
            <person name="Meng S."/>
            <person name="Li G."/>
            <person name="Viehrig K."/>
            <person name="Ye F."/>
            <person name="Su P."/>
            <person name="Kiefer A.F."/>
            <person name="Nichols A."/>
            <person name="Cepeda A.J."/>
            <person name="Yan W."/>
            <person name="Fan B."/>
            <person name="Jiang Y."/>
            <person name="Adhikari A."/>
            <person name="Zheng C.-J."/>
            <person name="Schuster L."/>
            <person name="Cowan T.M."/>
            <person name="Smanski M.J."/>
            <person name="Chevrette M.G."/>
            <person name="De Carvalho L.P.S."/>
            <person name="Shen B."/>
        </authorList>
    </citation>
    <scope>NUCLEOTIDE SEQUENCE [LARGE SCALE GENOMIC DNA]</scope>
    <source>
        <strain evidence="8 9">NPDC033039</strain>
    </source>
</reference>
<dbReference type="PANTHER" id="PTHR43775:SF51">
    <property type="entry name" value="INACTIVE PHENOLPHTHIOCEROL SYNTHESIS POLYKETIDE SYNTHASE TYPE I PKS1-RELATED"/>
    <property type="match status" value="1"/>
</dbReference>
<feature type="non-terminal residue" evidence="8">
    <location>
        <position position="1"/>
    </location>
</feature>
<evidence type="ECO:0000313" key="8">
    <source>
        <dbReference type="EMBL" id="MEU3714422.1"/>
    </source>
</evidence>
<protein>
    <submittedName>
        <fullName evidence="8">Phosphopantetheine-binding protein</fullName>
    </submittedName>
</protein>
<dbReference type="InterPro" id="IPR006162">
    <property type="entry name" value="Ppantetheine_attach_site"/>
</dbReference>
<comment type="caution">
    <text evidence="8">The sequence shown here is derived from an EMBL/GenBank/DDBJ whole genome shotgun (WGS) entry which is preliminary data.</text>
</comment>
<dbReference type="InterPro" id="IPR016035">
    <property type="entry name" value="Acyl_Trfase/lysoPLipase"/>
</dbReference>
<evidence type="ECO:0000256" key="2">
    <source>
        <dbReference type="ARBA" id="ARBA00022553"/>
    </source>
</evidence>
<evidence type="ECO:0000256" key="6">
    <source>
        <dbReference type="SAM" id="MobiDB-lite"/>
    </source>
</evidence>
<dbReference type="Pfam" id="PF00550">
    <property type="entry name" value="PP-binding"/>
    <property type="match status" value="1"/>
</dbReference>
<dbReference type="SMART" id="SM01294">
    <property type="entry name" value="PKS_PP_betabranch"/>
    <property type="match status" value="1"/>
</dbReference>
<keyword evidence="2" id="KW-0597">Phosphoprotein</keyword>